<dbReference type="AlphaFoldDB" id="B6JYP6"/>
<comment type="subcellular location">
    <subcellularLocation>
        <location evidence="1">Nucleus</location>
    </subcellularLocation>
</comment>
<dbReference type="RefSeq" id="XP_002172957.1">
    <property type="nucleotide sequence ID" value="XM_002172921.2"/>
</dbReference>
<dbReference type="GO" id="GO:0006357">
    <property type="term" value="P:regulation of transcription by RNA polymerase II"/>
    <property type="evidence" value="ECO:0000318"/>
    <property type="project" value="GO_Central"/>
</dbReference>
<evidence type="ECO:0000256" key="2">
    <source>
        <dbReference type="ARBA" id="ARBA00005330"/>
    </source>
</evidence>
<evidence type="ECO:0000256" key="3">
    <source>
        <dbReference type="ARBA" id="ARBA00023015"/>
    </source>
</evidence>
<evidence type="ECO:0000256" key="4">
    <source>
        <dbReference type="ARBA" id="ARBA00023163"/>
    </source>
</evidence>
<dbReference type="PANTHER" id="PTHR13556">
    <property type="entry name" value="TRANSCRIPTIONAL ADAPTER 3-RELATED"/>
    <property type="match status" value="1"/>
</dbReference>
<dbReference type="EMBL" id="KE651168">
    <property type="protein sequence ID" value="EEB06664.1"/>
    <property type="molecule type" value="Genomic_DNA"/>
</dbReference>
<keyword evidence="5" id="KW-0539">Nucleus</keyword>
<dbReference type="PANTHER" id="PTHR13556:SF2">
    <property type="entry name" value="TRANSCRIPTIONAL ADAPTER 3"/>
    <property type="match status" value="1"/>
</dbReference>
<dbReference type="GO" id="GO:0005634">
    <property type="term" value="C:nucleus"/>
    <property type="evidence" value="ECO:0007669"/>
    <property type="project" value="UniProtKB-SubCell"/>
</dbReference>
<reference evidence="7 9" key="1">
    <citation type="journal article" date="2011" name="Science">
        <title>Comparative functional genomics of the fission yeasts.</title>
        <authorList>
            <person name="Rhind N."/>
            <person name="Chen Z."/>
            <person name="Yassour M."/>
            <person name="Thompson D.A."/>
            <person name="Haas B.J."/>
            <person name="Habib N."/>
            <person name="Wapinski I."/>
            <person name="Roy S."/>
            <person name="Lin M.F."/>
            <person name="Heiman D.I."/>
            <person name="Young S.K."/>
            <person name="Furuya K."/>
            <person name="Guo Y."/>
            <person name="Pidoux A."/>
            <person name="Chen H.M."/>
            <person name="Robbertse B."/>
            <person name="Goldberg J.M."/>
            <person name="Aoki K."/>
            <person name="Bayne E.H."/>
            <person name="Berlin A.M."/>
            <person name="Desjardins C.A."/>
            <person name="Dobbs E."/>
            <person name="Dukaj L."/>
            <person name="Fan L."/>
            <person name="FitzGerald M.G."/>
            <person name="French C."/>
            <person name="Gujja S."/>
            <person name="Hansen K."/>
            <person name="Keifenheim D."/>
            <person name="Levin J.Z."/>
            <person name="Mosher R.A."/>
            <person name="Mueller C.A."/>
            <person name="Pfiffner J."/>
            <person name="Priest M."/>
            <person name="Russ C."/>
            <person name="Smialowska A."/>
            <person name="Swoboda P."/>
            <person name="Sykes S.M."/>
            <person name="Vaughn M."/>
            <person name="Vengrova S."/>
            <person name="Yoder R."/>
            <person name="Zeng Q."/>
            <person name="Allshire R."/>
            <person name="Baulcombe D."/>
            <person name="Birren B.W."/>
            <person name="Brown W."/>
            <person name="Ekwall K."/>
            <person name="Kellis M."/>
            <person name="Leatherwood J."/>
            <person name="Levin H."/>
            <person name="Margalit H."/>
            <person name="Martienssen R."/>
            <person name="Nieduszynski C.A."/>
            <person name="Spatafora J.W."/>
            <person name="Friedman N."/>
            <person name="Dalgaard J.Z."/>
            <person name="Baumann P."/>
            <person name="Niki H."/>
            <person name="Regev A."/>
            <person name="Nusbaum C."/>
        </authorList>
    </citation>
    <scope>NUCLEOTIDE SEQUENCE [LARGE SCALE GENOMIC DNA]</scope>
    <source>
        <strain evidence="9">yFS275 / FY16936</strain>
    </source>
</reference>
<feature type="compositionally biased region" description="Low complexity" evidence="6">
    <location>
        <begin position="559"/>
        <end position="568"/>
    </location>
</feature>
<organism evidence="7 9">
    <name type="scientific">Schizosaccharomyces japonicus (strain yFS275 / FY16936)</name>
    <name type="common">Fission yeast</name>
    <dbReference type="NCBI Taxonomy" id="402676"/>
    <lineage>
        <taxon>Eukaryota</taxon>
        <taxon>Fungi</taxon>
        <taxon>Dikarya</taxon>
        <taxon>Ascomycota</taxon>
        <taxon>Taphrinomycotina</taxon>
        <taxon>Schizosaccharomycetes</taxon>
        <taxon>Schizosaccharomycetales</taxon>
        <taxon>Schizosaccharomycetaceae</taxon>
        <taxon>Schizosaccharomyces</taxon>
    </lineage>
</organism>
<evidence type="ECO:0000313" key="8">
    <source>
        <dbReference type="JaponicusDB" id="SJAG_01711"/>
    </source>
</evidence>
<evidence type="ECO:0000256" key="6">
    <source>
        <dbReference type="SAM" id="MobiDB-lite"/>
    </source>
</evidence>
<gene>
    <name evidence="8" type="primary">ngg1</name>
    <name evidence="7" type="ORF">SJAG_01711</name>
</gene>
<dbReference type="eggNOG" id="KOG4191">
    <property type="taxonomic scope" value="Eukaryota"/>
</dbReference>
<dbReference type="VEuPathDB" id="FungiDB:SJAG_01711"/>
<accession>B6JYP6</accession>
<feature type="region of interest" description="Disordered" evidence="6">
    <location>
        <begin position="120"/>
        <end position="150"/>
    </location>
</feature>
<dbReference type="OMA" id="EMAFQEF"/>
<feature type="region of interest" description="Disordered" evidence="6">
    <location>
        <begin position="340"/>
        <end position="400"/>
    </location>
</feature>
<dbReference type="GO" id="GO:0000124">
    <property type="term" value="C:SAGA complex"/>
    <property type="evidence" value="ECO:0000318"/>
    <property type="project" value="GO_Central"/>
</dbReference>
<dbReference type="GeneID" id="7049876"/>
<dbReference type="STRING" id="402676.B6JYP6"/>
<proteinExistence type="inferred from homology"/>
<sequence length="596" mass="66537">MSADETKNTSEKEPVVITEVEDLSAYESLKKFSDTPSAGSVPDVSTLWKLLSELQNLHDFEFRRKSLFKKECERLKRLLEKRTAEADSSATNSKDATDVSIVKTEEDLGLVNGSTTEIATKDFVSDETEEGPKPKKLKVEEPAHDGVSAQELGKTETALDLPVREKDVDDNANAKTAEDLFTGCLETKLLTTESDEEKKRLLAVASFPHDDLLNLVAGEPATADFSYSKPSNQVAISTYYGALEQYFRAFTEDDMNFLREEPDIQSAFVIPPLGPHYYDVWAEEEDVANFYAAPMRQSLSVAPHGFASSIQESNLHTEDISCGPLTERLLSALIQQPADVADSDDDASILTSDKLESPSTSKTEANVVSENSPDPSSTKDDEQPSSEQAEAAENEETPFTDMSFSRFEDYLKQRLRNLNMLYEEDVDWTRRKDDEVCATLRDLQEQLKHVAEHNKQRKKAILDLLPHEMAFQEFTTVLFDLDKQIEQAYMKRNRSLKAKKKRVVVDKNSLAAMNSLAGIKALIKKRKTWLETVGLLFQDRLNPSTLGLDKPLFVEQTVSSESVAQSSSPRREGSSSEKPSQAQERSTTVSTTAPQG</sequence>
<protein>
    <submittedName>
        <fullName evidence="7">SAGA complex subunit Ngg1</fullName>
    </submittedName>
</protein>
<dbReference type="GO" id="GO:0003713">
    <property type="term" value="F:transcription coactivator activity"/>
    <property type="evidence" value="ECO:0000318"/>
    <property type="project" value="GO_Central"/>
</dbReference>
<dbReference type="OrthoDB" id="1232at2759"/>
<dbReference type="Proteomes" id="UP000001744">
    <property type="component" value="Unassembled WGS sequence"/>
</dbReference>
<keyword evidence="4" id="KW-0804">Transcription</keyword>
<feature type="compositionally biased region" description="Polar residues" evidence="6">
    <location>
        <begin position="357"/>
        <end position="376"/>
    </location>
</feature>
<feature type="compositionally biased region" description="Polar residues" evidence="6">
    <location>
        <begin position="581"/>
        <end position="596"/>
    </location>
</feature>
<feature type="region of interest" description="Disordered" evidence="6">
    <location>
        <begin position="559"/>
        <end position="596"/>
    </location>
</feature>
<dbReference type="JaponicusDB" id="SJAG_01711">
    <property type="gene designation" value="ngg1"/>
</dbReference>
<dbReference type="HOGENOM" id="CLU_457950_0_0_1"/>
<evidence type="ECO:0000313" key="7">
    <source>
        <dbReference type="EMBL" id="EEB06664.1"/>
    </source>
</evidence>
<feature type="compositionally biased region" description="Basic and acidic residues" evidence="6">
    <location>
        <begin position="120"/>
        <end position="144"/>
    </location>
</feature>
<evidence type="ECO:0000256" key="1">
    <source>
        <dbReference type="ARBA" id="ARBA00004123"/>
    </source>
</evidence>
<comment type="similarity">
    <text evidence="2">Belongs to the NGG1 family.</text>
</comment>
<keyword evidence="9" id="KW-1185">Reference proteome</keyword>
<dbReference type="InterPro" id="IPR019340">
    <property type="entry name" value="Histone_AcTrfase_su3"/>
</dbReference>
<evidence type="ECO:0000256" key="5">
    <source>
        <dbReference type="ARBA" id="ARBA00023242"/>
    </source>
</evidence>
<evidence type="ECO:0000313" key="9">
    <source>
        <dbReference type="Proteomes" id="UP000001744"/>
    </source>
</evidence>
<keyword evidence="3" id="KW-0805">Transcription regulation</keyword>
<dbReference type="Pfam" id="PF10198">
    <property type="entry name" value="Ada3"/>
    <property type="match status" value="1"/>
</dbReference>
<name>B6JYP6_SCHJY</name>